<dbReference type="PANTHER" id="PTHR45947">
    <property type="entry name" value="SULFOQUINOVOSYL TRANSFERASE SQD2"/>
    <property type="match status" value="1"/>
</dbReference>
<feature type="domain" description="Glycosyl transferase family 1" evidence="1">
    <location>
        <begin position="189"/>
        <end position="333"/>
    </location>
</feature>
<name>A0ABX1LUZ5_9CYAN</name>
<evidence type="ECO:0000259" key="1">
    <source>
        <dbReference type="Pfam" id="PF00534"/>
    </source>
</evidence>
<dbReference type="Pfam" id="PF00534">
    <property type="entry name" value="Glycos_transf_1"/>
    <property type="match status" value="1"/>
</dbReference>
<dbReference type="InterPro" id="IPR050194">
    <property type="entry name" value="Glycosyltransferase_grp1"/>
</dbReference>
<dbReference type="PANTHER" id="PTHR45947:SF3">
    <property type="entry name" value="SULFOQUINOVOSYL TRANSFERASE SQD2"/>
    <property type="match status" value="1"/>
</dbReference>
<dbReference type="Gene3D" id="3.40.50.2000">
    <property type="entry name" value="Glycogen Phosphorylase B"/>
    <property type="match status" value="2"/>
</dbReference>
<dbReference type="RefSeq" id="WP_169364130.1">
    <property type="nucleotide sequence ID" value="NZ_JAAVJL010000001.1"/>
</dbReference>
<evidence type="ECO:0000313" key="4">
    <source>
        <dbReference type="Proteomes" id="UP000738376"/>
    </source>
</evidence>
<dbReference type="Pfam" id="PF13439">
    <property type="entry name" value="Glyco_transf_4"/>
    <property type="match status" value="1"/>
</dbReference>
<proteinExistence type="predicted"/>
<dbReference type="SUPFAM" id="SSF53756">
    <property type="entry name" value="UDP-Glycosyltransferase/glycogen phosphorylase"/>
    <property type="match status" value="1"/>
</dbReference>
<keyword evidence="4" id="KW-1185">Reference proteome</keyword>
<dbReference type="InterPro" id="IPR028098">
    <property type="entry name" value="Glyco_trans_4-like_N"/>
</dbReference>
<dbReference type="InterPro" id="IPR001296">
    <property type="entry name" value="Glyco_trans_1"/>
</dbReference>
<sequence>MKIALVHDYLTQRGGAERVFEQLCNYFPTADVYTSIYDPKTTIDLGDRQVNTTFLQNIPATRKYFRLFAPFYYAAFRSLNLKEYDLIISSSSSFAKGVQKRADAIHICFCHNITRFLWDTNTYLREYGAYSLLQPLIELVFKIMRRQDFVYAQSPDYYIANSTTVAQRIRDVYKKEAIVINYPIADHRFTFSDQKSDYSLVCSRHISYKRLDIIVEAFNFLGLPLLITGDGPKMKQLQAQAHDNIKFLGQVSDLERCNLMTKARFVIVAALEDYGLVPIEANASGTPVIAYGAGGVMDTQIHGLTGFLFEQQNAESLINAVIKAKEMDWNYAKIRDHAIANFSESVFFQKVEQKIGEIFGSTEIIKEINQTANKSV</sequence>
<feature type="domain" description="Glycosyltransferase subfamily 4-like N-terminal" evidence="2">
    <location>
        <begin position="14"/>
        <end position="180"/>
    </location>
</feature>
<organism evidence="3 4">
    <name type="scientific">Pseudanabaena yagii GIHE-NHR1</name>
    <dbReference type="NCBI Taxonomy" id="2722753"/>
    <lineage>
        <taxon>Bacteria</taxon>
        <taxon>Bacillati</taxon>
        <taxon>Cyanobacteriota</taxon>
        <taxon>Cyanophyceae</taxon>
        <taxon>Pseudanabaenales</taxon>
        <taxon>Pseudanabaenaceae</taxon>
        <taxon>Pseudanabaena</taxon>
        <taxon>Pseudanabaena yagii</taxon>
    </lineage>
</organism>
<evidence type="ECO:0000259" key="2">
    <source>
        <dbReference type="Pfam" id="PF13439"/>
    </source>
</evidence>
<comment type="caution">
    <text evidence="3">The sequence shown here is derived from an EMBL/GenBank/DDBJ whole genome shotgun (WGS) entry which is preliminary data.</text>
</comment>
<evidence type="ECO:0000313" key="3">
    <source>
        <dbReference type="EMBL" id="NMF59335.1"/>
    </source>
</evidence>
<dbReference type="Proteomes" id="UP000738376">
    <property type="component" value="Unassembled WGS sequence"/>
</dbReference>
<protein>
    <submittedName>
        <fullName evidence="3">Glycosyltransferase family 4 protein</fullName>
    </submittedName>
</protein>
<accession>A0ABX1LUZ5</accession>
<reference evidence="3 4" key="1">
    <citation type="submission" date="2020-03" db="EMBL/GenBank/DDBJ databases">
        <title>Draft Genome Sequence of 2-Methylisoborneol Producing Pseudanabaena yagii Strain GIHE-NHR1 Isolated from North Han River in South Korea.</title>
        <authorList>
            <person name="Jeong J."/>
        </authorList>
    </citation>
    <scope>NUCLEOTIDE SEQUENCE [LARGE SCALE GENOMIC DNA]</scope>
    <source>
        <strain evidence="3 4">GIHE-NHR1</strain>
    </source>
</reference>
<dbReference type="EMBL" id="JAAVJL010000001">
    <property type="protein sequence ID" value="NMF59335.1"/>
    <property type="molecule type" value="Genomic_DNA"/>
</dbReference>
<gene>
    <name evidence="3" type="ORF">HC246_15240</name>
</gene>